<accession>A0A9Q4AR04</accession>
<evidence type="ECO:0000256" key="2">
    <source>
        <dbReference type="ARBA" id="ARBA00022448"/>
    </source>
</evidence>
<keyword evidence="3" id="KW-1003">Cell membrane</keyword>
<keyword evidence="7" id="KW-1278">Translocase</keyword>
<keyword evidence="4" id="KW-0997">Cell inner membrane</keyword>
<dbReference type="RefSeq" id="WP_254675320.1">
    <property type="nucleotide sequence ID" value="NZ_JAMWDU010000005.1"/>
</dbReference>
<proteinExistence type="inferred from homology"/>
<evidence type="ECO:0000256" key="7">
    <source>
        <dbReference type="ARBA" id="ARBA00022967"/>
    </source>
</evidence>
<organism evidence="10 11">
    <name type="scientific">Devosia ureilytica</name>
    <dbReference type="NCBI Taxonomy" id="2952754"/>
    <lineage>
        <taxon>Bacteria</taxon>
        <taxon>Pseudomonadati</taxon>
        <taxon>Pseudomonadota</taxon>
        <taxon>Alphaproteobacteria</taxon>
        <taxon>Hyphomicrobiales</taxon>
        <taxon>Devosiaceae</taxon>
        <taxon>Devosia</taxon>
    </lineage>
</organism>
<dbReference type="InterPro" id="IPR017871">
    <property type="entry name" value="ABC_transporter-like_CS"/>
</dbReference>
<protein>
    <submittedName>
        <fullName evidence="10">ATP-binding cassette domain-containing protein</fullName>
    </submittedName>
</protein>
<evidence type="ECO:0000313" key="11">
    <source>
        <dbReference type="Proteomes" id="UP001060275"/>
    </source>
</evidence>
<evidence type="ECO:0000256" key="8">
    <source>
        <dbReference type="ARBA" id="ARBA00023136"/>
    </source>
</evidence>
<gene>
    <name evidence="10" type="ORF">NF348_14150</name>
</gene>
<evidence type="ECO:0000256" key="4">
    <source>
        <dbReference type="ARBA" id="ARBA00022519"/>
    </source>
</evidence>
<dbReference type="SMART" id="SM00382">
    <property type="entry name" value="AAA"/>
    <property type="match status" value="1"/>
</dbReference>
<dbReference type="SUPFAM" id="SSF52540">
    <property type="entry name" value="P-loop containing nucleoside triphosphate hydrolases"/>
    <property type="match status" value="1"/>
</dbReference>
<sequence length="212" mass="22627">MLRADDLVFAYPGQGEPYRFTLEAMPGTVTAISGASGSGKSTLLDLLAGFIRPTSGSLSLDGVGLLSLPPETRPVSLLLQADNLFEHLSAAENAALGLPRGTPKADGKARVATALAEVGLSGFEDRIASNLSGGQKQRVALARTLLRDRPVLLLDEPFSALDDETRKTTRELVGDLTRRHGWHTVLVSHHADDIAALAEAHYRIVDGRLERA</sequence>
<name>A0A9Q4AR04_9HYPH</name>
<reference evidence="10" key="1">
    <citation type="submission" date="2022-06" db="EMBL/GenBank/DDBJ databases">
        <title>Devosia sp. XJ19-45 genome assembly.</title>
        <authorList>
            <person name="Li B."/>
            <person name="Cai M."/>
            <person name="Nie G."/>
            <person name="Li W."/>
        </authorList>
    </citation>
    <scope>NUCLEOTIDE SEQUENCE</scope>
    <source>
        <strain evidence="10">XJ19-45</strain>
    </source>
</reference>
<comment type="similarity">
    <text evidence="1">Belongs to the ABC transporter superfamily.</text>
</comment>
<dbReference type="AlphaFoldDB" id="A0A9Q4AR04"/>
<dbReference type="InterPro" id="IPR003439">
    <property type="entry name" value="ABC_transporter-like_ATP-bd"/>
</dbReference>
<dbReference type="EMBL" id="JAMWDU010000005">
    <property type="protein sequence ID" value="MCP8888260.1"/>
    <property type="molecule type" value="Genomic_DNA"/>
</dbReference>
<dbReference type="Pfam" id="PF00005">
    <property type="entry name" value="ABC_tran"/>
    <property type="match status" value="1"/>
</dbReference>
<dbReference type="GO" id="GO:0005524">
    <property type="term" value="F:ATP binding"/>
    <property type="evidence" value="ECO:0007669"/>
    <property type="project" value="UniProtKB-KW"/>
</dbReference>
<comment type="caution">
    <text evidence="10">The sequence shown here is derived from an EMBL/GenBank/DDBJ whole genome shotgun (WGS) entry which is preliminary data.</text>
</comment>
<dbReference type="PROSITE" id="PS00211">
    <property type="entry name" value="ABC_TRANSPORTER_1"/>
    <property type="match status" value="1"/>
</dbReference>
<dbReference type="PANTHER" id="PTHR42781">
    <property type="entry name" value="SPERMIDINE/PUTRESCINE IMPORT ATP-BINDING PROTEIN POTA"/>
    <property type="match status" value="1"/>
</dbReference>
<dbReference type="Proteomes" id="UP001060275">
    <property type="component" value="Unassembled WGS sequence"/>
</dbReference>
<dbReference type="PROSITE" id="PS50893">
    <property type="entry name" value="ABC_TRANSPORTER_2"/>
    <property type="match status" value="1"/>
</dbReference>
<feature type="domain" description="ABC transporter" evidence="9">
    <location>
        <begin position="2"/>
        <end position="212"/>
    </location>
</feature>
<dbReference type="InterPro" id="IPR003593">
    <property type="entry name" value="AAA+_ATPase"/>
</dbReference>
<dbReference type="InterPro" id="IPR027417">
    <property type="entry name" value="P-loop_NTPase"/>
</dbReference>
<keyword evidence="8" id="KW-0472">Membrane</keyword>
<evidence type="ECO:0000313" key="10">
    <source>
        <dbReference type="EMBL" id="MCP8888260.1"/>
    </source>
</evidence>
<evidence type="ECO:0000256" key="5">
    <source>
        <dbReference type="ARBA" id="ARBA00022741"/>
    </source>
</evidence>
<evidence type="ECO:0000259" key="9">
    <source>
        <dbReference type="PROSITE" id="PS50893"/>
    </source>
</evidence>
<evidence type="ECO:0000256" key="1">
    <source>
        <dbReference type="ARBA" id="ARBA00005417"/>
    </source>
</evidence>
<dbReference type="GO" id="GO:0016887">
    <property type="term" value="F:ATP hydrolysis activity"/>
    <property type="evidence" value="ECO:0007669"/>
    <property type="project" value="InterPro"/>
</dbReference>
<keyword evidence="2" id="KW-0813">Transport</keyword>
<evidence type="ECO:0000256" key="6">
    <source>
        <dbReference type="ARBA" id="ARBA00022840"/>
    </source>
</evidence>
<dbReference type="InterPro" id="IPR050093">
    <property type="entry name" value="ABC_SmlMolc_Importer"/>
</dbReference>
<dbReference type="Gene3D" id="3.40.50.300">
    <property type="entry name" value="P-loop containing nucleotide triphosphate hydrolases"/>
    <property type="match status" value="1"/>
</dbReference>
<keyword evidence="11" id="KW-1185">Reference proteome</keyword>
<keyword evidence="5" id="KW-0547">Nucleotide-binding</keyword>
<keyword evidence="6 10" id="KW-0067">ATP-binding</keyword>
<evidence type="ECO:0000256" key="3">
    <source>
        <dbReference type="ARBA" id="ARBA00022475"/>
    </source>
</evidence>
<dbReference type="PANTHER" id="PTHR42781:SF1">
    <property type="entry name" value="THIAMINE IMPORT ATP-BINDING PROTEIN THIQ"/>
    <property type="match status" value="1"/>
</dbReference>